<gene>
    <name evidence="3" type="ORF">IAA73_08390</name>
</gene>
<comment type="caution">
    <text evidence="3">The sequence shown here is derived from an EMBL/GenBank/DDBJ whole genome shotgun (WGS) entry which is preliminary data.</text>
</comment>
<dbReference type="AlphaFoldDB" id="A0A9D9HUX1"/>
<evidence type="ECO:0000256" key="1">
    <source>
        <dbReference type="SAM" id="MobiDB-lite"/>
    </source>
</evidence>
<evidence type="ECO:0000256" key="2">
    <source>
        <dbReference type="SAM" id="SignalP"/>
    </source>
</evidence>
<feature type="region of interest" description="Disordered" evidence="1">
    <location>
        <begin position="144"/>
        <end position="168"/>
    </location>
</feature>
<reference evidence="3" key="1">
    <citation type="submission" date="2020-10" db="EMBL/GenBank/DDBJ databases">
        <authorList>
            <person name="Gilroy R."/>
        </authorList>
    </citation>
    <scope>NUCLEOTIDE SEQUENCE</scope>
    <source>
        <strain evidence="3">G3-3990</strain>
    </source>
</reference>
<protein>
    <submittedName>
        <fullName evidence="3">Uncharacterized protein</fullName>
    </submittedName>
</protein>
<reference evidence="3" key="2">
    <citation type="journal article" date="2021" name="PeerJ">
        <title>Extensive microbial diversity within the chicken gut microbiome revealed by metagenomics and culture.</title>
        <authorList>
            <person name="Gilroy R."/>
            <person name="Ravi A."/>
            <person name="Getino M."/>
            <person name="Pursley I."/>
            <person name="Horton D.L."/>
            <person name="Alikhan N.F."/>
            <person name="Baker D."/>
            <person name="Gharbi K."/>
            <person name="Hall N."/>
            <person name="Watson M."/>
            <person name="Adriaenssens E.M."/>
            <person name="Foster-Nyarko E."/>
            <person name="Jarju S."/>
            <person name="Secka A."/>
            <person name="Antonio M."/>
            <person name="Oren A."/>
            <person name="Chaudhuri R.R."/>
            <person name="La Ragione R."/>
            <person name="Hildebrand F."/>
            <person name="Pallen M.J."/>
        </authorList>
    </citation>
    <scope>NUCLEOTIDE SEQUENCE</scope>
    <source>
        <strain evidence="3">G3-3990</strain>
    </source>
</reference>
<name>A0A9D9HUX1_9BACT</name>
<feature type="signal peptide" evidence="2">
    <location>
        <begin position="1"/>
        <end position="22"/>
    </location>
</feature>
<feature type="chain" id="PRO_5038628117" evidence="2">
    <location>
        <begin position="23"/>
        <end position="168"/>
    </location>
</feature>
<dbReference type="EMBL" id="JADIMG010000079">
    <property type="protein sequence ID" value="MBO8460333.1"/>
    <property type="molecule type" value="Genomic_DNA"/>
</dbReference>
<evidence type="ECO:0000313" key="4">
    <source>
        <dbReference type="Proteomes" id="UP000823641"/>
    </source>
</evidence>
<evidence type="ECO:0000313" key="3">
    <source>
        <dbReference type="EMBL" id="MBO8460333.1"/>
    </source>
</evidence>
<keyword evidence="2" id="KW-0732">Signal</keyword>
<proteinExistence type="predicted"/>
<sequence length="168" mass="19759">MKKAFMLIAALMLCSIAGFSQQEESFRAKGTPKASAEDLMKEKWNFIVSKTPLNEEIANKVYPYFKTYEQQLLDSQKRKQDLQKELRTKESIKEEDYKAANDQTLQFELDKASAFDKYYKELDKLLTDKELYNYLRSERSFKRELFGPRHRRNGPQPPMGEPGMHPCK</sequence>
<dbReference type="Proteomes" id="UP000823641">
    <property type="component" value="Unassembled WGS sequence"/>
</dbReference>
<accession>A0A9D9HUX1</accession>
<organism evidence="3 4">
    <name type="scientific">Candidatus Gallipaludibacter merdavium</name>
    <dbReference type="NCBI Taxonomy" id="2840839"/>
    <lineage>
        <taxon>Bacteria</taxon>
        <taxon>Pseudomonadati</taxon>
        <taxon>Bacteroidota</taxon>
        <taxon>Bacteroidia</taxon>
        <taxon>Bacteroidales</taxon>
        <taxon>Candidatus Gallipaludibacter</taxon>
    </lineage>
</organism>